<dbReference type="InterPro" id="IPR005545">
    <property type="entry name" value="YCII"/>
</dbReference>
<dbReference type="PANTHER" id="PTHR35174">
    <property type="entry name" value="BLL7171 PROTEIN-RELATED"/>
    <property type="match status" value="1"/>
</dbReference>
<dbReference type="SUPFAM" id="SSF54909">
    <property type="entry name" value="Dimeric alpha+beta barrel"/>
    <property type="match status" value="1"/>
</dbReference>
<dbReference type="Proteomes" id="UP000800041">
    <property type="component" value="Unassembled WGS sequence"/>
</dbReference>
<protein>
    <recommendedName>
        <fullName evidence="1">YCII-related domain-containing protein</fullName>
    </recommendedName>
</protein>
<evidence type="ECO:0000313" key="3">
    <source>
        <dbReference type="Proteomes" id="UP000800041"/>
    </source>
</evidence>
<dbReference type="AlphaFoldDB" id="A0A6G1HF16"/>
<dbReference type="EMBL" id="ML977139">
    <property type="protein sequence ID" value="KAF1991528.1"/>
    <property type="molecule type" value="Genomic_DNA"/>
</dbReference>
<dbReference type="Gene3D" id="3.30.70.1060">
    <property type="entry name" value="Dimeric alpha+beta barrel"/>
    <property type="match status" value="1"/>
</dbReference>
<evidence type="ECO:0000259" key="1">
    <source>
        <dbReference type="Pfam" id="PF03795"/>
    </source>
</evidence>
<name>A0A6G1HF16_9PEZI</name>
<dbReference type="OrthoDB" id="3933054at2759"/>
<dbReference type="Pfam" id="PF03795">
    <property type="entry name" value="YCII"/>
    <property type="match status" value="1"/>
</dbReference>
<reference evidence="2" key="1">
    <citation type="journal article" date="2020" name="Stud. Mycol.">
        <title>101 Dothideomycetes genomes: a test case for predicting lifestyles and emergence of pathogens.</title>
        <authorList>
            <person name="Haridas S."/>
            <person name="Albert R."/>
            <person name="Binder M."/>
            <person name="Bloem J."/>
            <person name="Labutti K."/>
            <person name="Salamov A."/>
            <person name="Andreopoulos B."/>
            <person name="Baker S."/>
            <person name="Barry K."/>
            <person name="Bills G."/>
            <person name="Bluhm B."/>
            <person name="Cannon C."/>
            <person name="Castanera R."/>
            <person name="Culley D."/>
            <person name="Daum C."/>
            <person name="Ezra D."/>
            <person name="Gonzalez J."/>
            <person name="Henrissat B."/>
            <person name="Kuo A."/>
            <person name="Liang C."/>
            <person name="Lipzen A."/>
            <person name="Lutzoni F."/>
            <person name="Magnuson J."/>
            <person name="Mondo S."/>
            <person name="Nolan M."/>
            <person name="Ohm R."/>
            <person name="Pangilinan J."/>
            <person name="Park H.-J."/>
            <person name="Ramirez L."/>
            <person name="Alfaro M."/>
            <person name="Sun H."/>
            <person name="Tritt A."/>
            <person name="Yoshinaga Y."/>
            <person name="Zwiers L.-H."/>
            <person name="Turgeon B."/>
            <person name="Goodwin S."/>
            <person name="Spatafora J."/>
            <person name="Crous P."/>
            <person name="Grigoriev I."/>
        </authorList>
    </citation>
    <scope>NUCLEOTIDE SEQUENCE</scope>
    <source>
        <strain evidence="2">CBS 113979</strain>
    </source>
</reference>
<evidence type="ECO:0000313" key="2">
    <source>
        <dbReference type="EMBL" id="KAF1991528.1"/>
    </source>
</evidence>
<feature type="domain" description="YCII-related" evidence="1">
    <location>
        <begin position="3"/>
        <end position="116"/>
    </location>
</feature>
<gene>
    <name evidence="2" type="ORF">K402DRAFT_450438</name>
</gene>
<dbReference type="InterPro" id="IPR011008">
    <property type="entry name" value="Dimeric_a/b-barrel"/>
</dbReference>
<keyword evidence="3" id="KW-1185">Reference proteome</keyword>
<sequence length="148" mass="16414">MPRFVVLINTNQDAENGKTPDPEFLKELSAYHSRVAKSGHLLWSDGLHPSGHDGVRMTWDGKAWSDSKGPFPNPETLLGGYSILRCKDLAEVQQLIKDGPALANEKGTVEIRRLADIEDFPAEILTEEMKAHALEMKKTMWANATSGQ</sequence>
<accession>A0A6G1HF16</accession>
<proteinExistence type="predicted"/>
<organism evidence="2 3">
    <name type="scientific">Aulographum hederae CBS 113979</name>
    <dbReference type="NCBI Taxonomy" id="1176131"/>
    <lineage>
        <taxon>Eukaryota</taxon>
        <taxon>Fungi</taxon>
        <taxon>Dikarya</taxon>
        <taxon>Ascomycota</taxon>
        <taxon>Pezizomycotina</taxon>
        <taxon>Dothideomycetes</taxon>
        <taxon>Pleosporomycetidae</taxon>
        <taxon>Aulographales</taxon>
        <taxon>Aulographaceae</taxon>
    </lineage>
</organism>